<comment type="caution">
    <text evidence="2">The sequence shown here is derived from an EMBL/GenBank/DDBJ whole genome shotgun (WGS) entry which is preliminary data.</text>
</comment>
<evidence type="ECO:0000259" key="1">
    <source>
        <dbReference type="Pfam" id="PF01975"/>
    </source>
</evidence>
<dbReference type="InterPro" id="IPR027746">
    <property type="entry name" value="TTL"/>
</dbReference>
<gene>
    <name evidence="2" type="ORF">HMN09_00636700</name>
</gene>
<dbReference type="Pfam" id="PF01975">
    <property type="entry name" value="SurE"/>
    <property type="match status" value="2"/>
</dbReference>
<evidence type="ECO:0000313" key="2">
    <source>
        <dbReference type="EMBL" id="KAF7310934.1"/>
    </source>
</evidence>
<dbReference type="EMBL" id="JACAZE010000007">
    <property type="protein sequence ID" value="KAF7310934.1"/>
    <property type="molecule type" value="Genomic_DNA"/>
</dbReference>
<dbReference type="OrthoDB" id="202825at2759"/>
<feature type="domain" description="Survival protein SurE-like phosphatase/nucleotidase" evidence="1">
    <location>
        <begin position="16"/>
        <end position="139"/>
    </location>
</feature>
<reference evidence="2" key="1">
    <citation type="submission" date="2020-05" db="EMBL/GenBank/DDBJ databases">
        <title>Mycena genomes resolve the evolution of fungal bioluminescence.</title>
        <authorList>
            <person name="Tsai I.J."/>
        </authorList>
    </citation>
    <scope>NUCLEOTIDE SEQUENCE</scope>
    <source>
        <strain evidence="2">110903Hualien_Pintung</strain>
    </source>
</reference>
<dbReference type="Gene3D" id="3.40.1210.10">
    <property type="entry name" value="Survival protein SurE-like phosphatase/nucleotidase"/>
    <property type="match status" value="2"/>
</dbReference>
<dbReference type="Proteomes" id="UP000613580">
    <property type="component" value="Unassembled WGS sequence"/>
</dbReference>
<protein>
    <recommendedName>
        <fullName evidence="1">Survival protein SurE-like phosphatase/nucleotidase domain-containing protein</fullName>
    </recommendedName>
</protein>
<accession>A0A8H6W9Q2</accession>
<proteinExistence type="predicted"/>
<sequence length="330" mass="36087">MLLLSAVTGPMQLQLLLTNDDGPPGPPSPYLVGFLQALLSLPWVANVRVVIPDKQRSWIGKGFHITEVTRGRFFYPTIASNGLEGESSPISRPLKDDELAEFVLLDATPATCVNIALFNLYPNAIDLVVSGPNLGRNANFRFVIDLGLLMPFLITQQPAFALSSGTLGAALDAALARTRAIAVSYGTVIHPTPATFFQPAHVLACQILTQLVTDDANFKNADLYNVNIPLIEGLLSKEGLKVAWTHMWRNNYGQLFKPIPADTAPLTFKFSPVMQNLIEPDESHVPVGSDGYAMLKVTGWASITPLQATFAEPENLHSIPLEERMWKMKL</sequence>
<name>A0A8H6W9Q2_MYCCL</name>
<dbReference type="InterPro" id="IPR036523">
    <property type="entry name" value="SurE-like_sf"/>
</dbReference>
<dbReference type="GO" id="GO:0016787">
    <property type="term" value="F:hydrolase activity"/>
    <property type="evidence" value="ECO:0007669"/>
    <property type="project" value="InterPro"/>
</dbReference>
<dbReference type="PANTHER" id="PTHR47551:SF1">
    <property type="entry name" value="TUBULIN--TYROSINE LIGASE PBY1-RELATED"/>
    <property type="match status" value="1"/>
</dbReference>
<dbReference type="GO" id="GO:0000932">
    <property type="term" value="C:P-body"/>
    <property type="evidence" value="ECO:0007669"/>
    <property type="project" value="TreeGrafter"/>
</dbReference>
<organism evidence="2 3">
    <name type="scientific">Mycena chlorophos</name>
    <name type="common">Agaric fungus</name>
    <name type="synonym">Agaricus chlorophos</name>
    <dbReference type="NCBI Taxonomy" id="658473"/>
    <lineage>
        <taxon>Eukaryota</taxon>
        <taxon>Fungi</taxon>
        <taxon>Dikarya</taxon>
        <taxon>Basidiomycota</taxon>
        <taxon>Agaricomycotina</taxon>
        <taxon>Agaricomycetes</taxon>
        <taxon>Agaricomycetidae</taxon>
        <taxon>Agaricales</taxon>
        <taxon>Marasmiineae</taxon>
        <taxon>Mycenaceae</taxon>
        <taxon>Mycena</taxon>
    </lineage>
</organism>
<dbReference type="PANTHER" id="PTHR47551">
    <property type="entry name" value="TUBULIN--TYROSINE LIGASE PBY1-RELATED"/>
    <property type="match status" value="1"/>
</dbReference>
<feature type="domain" description="Survival protein SurE-like phosphatase/nucleotidase" evidence="1">
    <location>
        <begin position="162"/>
        <end position="253"/>
    </location>
</feature>
<dbReference type="AlphaFoldDB" id="A0A8H6W9Q2"/>
<dbReference type="InterPro" id="IPR002828">
    <property type="entry name" value="SurE-like_Pase/nucleotidase"/>
</dbReference>
<keyword evidence="3" id="KW-1185">Reference proteome</keyword>
<dbReference type="SUPFAM" id="SSF64167">
    <property type="entry name" value="SurE-like"/>
    <property type="match status" value="1"/>
</dbReference>
<evidence type="ECO:0000313" key="3">
    <source>
        <dbReference type="Proteomes" id="UP000613580"/>
    </source>
</evidence>